<protein>
    <submittedName>
        <fullName evidence="1">Uncharacterized protein</fullName>
    </submittedName>
</protein>
<gene>
    <name evidence="1" type="ORF">LOAG_13369</name>
</gene>
<proteinExistence type="predicted"/>
<reference evidence="1" key="1">
    <citation type="submission" date="2012-04" db="EMBL/GenBank/DDBJ databases">
        <title>The Genome Sequence of Loa loa.</title>
        <authorList>
            <consortium name="The Broad Institute Genome Sequencing Platform"/>
            <consortium name="Broad Institute Genome Sequencing Center for Infectious Disease"/>
            <person name="Nutman T.B."/>
            <person name="Fink D.L."/>
            <person name="Russ C."/>
            <person name="Young S."/>
            <person name="Zeng Q."/>
            <person name="Gargeya S."/>
            <person name="Alvarado L."/>
            <person name="Berlin A."/>
            <person name="Chapman S.B."/>
            <person name="Chen Z."/>
            <person name="Freedman E."/>
            <person name="Gellesch M."/>
            <person name="Goldberg J."/>
            <person name="Griggs A."/>
            <person name="Gujja S."/>
            <person name="Heilman E.R."/>
            <person name="Heiman D."/>
            <person name="Howarth C."/>
            <person name="Mehta T."/>
            <person name="Neiman D."/>
            <person name="Pearson M."/>
            <person name="Roberts A."/>
            <person name="Saif S."/>
            <person name="Shea T."/>
            <person name="Shenoy N."/>
            <person name="Sisk P."/>
            <person name="Stolte C."/>
            <person name="Sykes S."/>
            <person name="White J."/>
            <person name="Yandava C."/>
            <person name="Haas B."/>
            <person name="Henn M.R."/>
            <person name="Nusbaum C."/>
            <person name="Birren B."/>
        </authorList>
    </citation>
    <scope>NUCLEOTIDE SEQUENCE [LARGE SCALE GENOMIC DNA]</scope>
</reference>
<dbReference type="AlphaFoldDB" id="A0A1S0TJL2"/>
<accession>A0A1S0TJL2</accession>
<name>A0A1S0TJL2_LOALO</name>
<dbReference type="RefSeq" id="XP_003148927.1">
    <property type="nucleotide sequence ID" value="XM_003148879.1"/>
</dbReference>
<dbReference type="EMBL" id="JH712096">
    <property type="protein sequence ID" value="EFO15141.1"/>
    <property type="molecule type" value="Genomic_DNA"/>
</dbReference>
<dbReference type="KEGG" id="loa:LOAG_13369"/>
<dbReference type="GeneID" id="9950842"/>
<dbReference type="InParanoid" id="A0A1S0TJL2"/>
<sequence length="113" mass="13318">MDQEECRYYQLHILQYIDRSTEPDELMLMRSTYTRKKYYGSSNLNFLALSSTHRDKNEVVVNDFKLIEKRRDYLKNDAISAEKDEINDGKDALIDGNCCDTEHNNCHQIDDTS</sequence>
<organism evidence="1">
    <name type="scientific">Loa loa</name>
    <name type="common">Eye worm</name>
    <name type="synonym">Filaria loa</name>
    <dbReference type="NCBI Taxonomy" id="7209"/>
    <lineage>
        <taxon>Eukaryota</taxon>
        <taxon>Metazoa</taxon>
        <taxon>Ecdysozoa</taxon>
        <taxon>Nematoda</taxon>
        <taxon>Chromadorea</taxon>
        <taxon>Rhabditida</taxon>
        <taxon>Spirurina</taxon>
        <taxon>Spiruromorpha</taxon>
        <taxon>Filarioidea</taxon>
        <taxon>Onchocercidae</taxon>
        <taxon>Loa</taxon>
    </lineage>
</organism>
<dbReference type="CTD" id="9950842"/>
<evidence type="ECO:0000313" key="1">
    <source>
        <dbReference type="EMBL" id="EFO15141.1"/>
    </source>
</evidence>